<evidence type="ECO:0000313" key="1">
    <source>
        <dbReference type="EMBL" id="PSR78334.1"/>
    </source>
</evidence>
<organism evidence="1 2">
    <name type="scientific">Hermanssonia centrifuga</name>
    <dbReference type="NCBI Taxonomy" id="98765"/>
    <lineage>
        <taxon>Eukaryota</taxon>
        <taxon>Fungi</taxon>
        <taxon>Dikarya</taxon>
        <taxon>Basidiomycota</taxon>
        <taxon>Agaricomycotina</taxon>
        <taxon>Agaricomycetes</taxon>
        <taxon>Polyporales</taxon>
        <taxon>Meruliaceae</taxon>
        <taxon>Hermanssonia</taxon>
    </lineage>
</organism>
<dbReference type="Proteomes" id="UP000186601">
    <property type="component" value="Unassembled WGS sequence"/>
</dbReference>
<dbReference type="AlphaFoldDB" id="A0A2R6NWJ7"/>
<reference evidence="1 2" key="1">
    <citation type="submission" date="2018-02" db="EMBL/GenBank/DDBJ databases">
        <title>Genome sequence of the basidiomycete white-rot fungus Phlebia centrifuga.</title>
        <authorList>
            <person name="Granchi Z."/>
            <person name="Peng M."/>
            <person name="de Vries R.P."/>
            <person name="Hilden K."/>
            <person name="Makela M.R."/>
            <person name="Grigoriev I."/>
            <person name="Riley R."/>
        </authorList>
    </citation>
    <scope>NUCLEOTIDE SEQUENCE [LARGE SCALE GENOMIC DNA]</scope>
    <source>
        <strain evidence="1 2">FBCC195</strain>
    </source>
</reference>
<gene>
    <name evidence="1" type="ORF">PHLCEN_2v7456</name>
</gene>
<proteinExistence type="predicted"/>
<protein>
    <submittedName>
        <fullName evidence="1">Uncharacterized protein</fullName>
    </submittedName>
</protein>
<sequence length="75" mass="8513">MTWYNSTTLILDDTDPSINFIPNMAWPRLVTDPSLNNYNNTLTVGEEPGFTVSFNFTGRVLNHVSPSCLRFSKNE</sequence>
<accession>A0A2R6NWJ7</accession>
<name>A0A2R6NWJ7_9APHY</name>
<dbReference type="EMBL" id="MLYV02000750">
    <property type="protein sequence ID" value="PSR78334.1"/>
    <property type="molecule type" value="Genomic_DNA"/>
</dbReference>
<comment type="caution">
    <text evidence="1">The sequence shown here is derived from an EMBL/GenBank/DDBJ whole genome shotgun (WGS) entry which is preliminary data.</text>
</comment>
<evidence type="ECO:0000313" key="2">
    <source>
        <dbReference type="Proteomes" id="UP000186601"/>
    </source>
</evidence>
<keyword evidence="2" id="KW-1185">Reference proteome</keyword>